<dbReference type="AlphaFoldDB" id="A0A5B7CEP2"/>
<dbReference type="EMBL" id="VSRR010000008">
    <property type="protein sequence ID" value="MPC07775.1"/>
    <property type="molecule type" value="Genomic_DNA"/>
</dbReference>
<keyword evidence="2" id="KW-0812">Transmembrane</keyword>
<comment type="caution">
    <text evidence="3">The sequence shown here is derived from an EMBL/GenBank/DDBJ whole genome shotgun (WGS) entry which is preliminary data.</text>
</comment>
<protein>
    <submittedName>
        <fullName evidence="3">Uncharacterized protein</fullName>
    </submittedName>
</protein>
<keyword evidence="4" id="KW-1185">Reference proteome</keyword>
<feature type="region of interest" description="Disordered" evidence="1">
    <location>
        <begin position="167"/>
        <end position="189"/>
    </location>
</feature>
<feature type="transmembrane region" description="Helical" evidence="2">
    <location>
        <begin position="37"/>
        <end position="61"/>
    </location>
</feature>
<feature type="compositionally biased region" description="Pro residues" evidence="1">
    <location>
        <begin position="179"/>
        <end position="189"/>
    </location>
</feature>
<evidence type="ECO:0000256" key="1">
    <source>
        <dbReference type="SAM" id="MobiDB-lite"/>
    </source>
</evidence>
<sequence length="189" mass="20479">MKNTPKGKALFNNSMEGISIVTDKECKMATRVTAGDAVVVMVVVVGLPFLMFRASLFLLMAPTFIPPLSPLLLTQQSAGDHSSSAIYHAERVQGGEQADTQEGKGKEGSLRDQPPRRSSSASKNTQKKFVGVDTALRKGAPSLGHATRVCQDHLQVLLSLQHRLASMRTPQQTPSLRHAPPPPPIQHLR</sequence>
<reference evidence="3 4" key="1">
    <citation type="submission" date="2019-05" db="EMBL/GenBank/DDBJ databases">
        <title>Another draft genome of Portunus trituberculatus and its Hox gene families provides insights of decapod evolution.</title>
        <authorList>
            <person name="Jeong J.-H."/>
            <person name="Song I."/>
            <person name="Kim S."/>
            <person name="Choi T."/>
            <person name="Kim D."/>
            <person name="Ryu S."/>
            <person name="Kim W."/>
        </authorList>
    </citation>
    <scope>NUCLEOTIDE SEQUENCE [LARGE SCALE GENOMIC DNA]</scope>
    <source>
        <tissue evidence="3">Muscle</tissue>
    </source>
</reference>
<evidence type="ECO:0000256" key="2">
    <source>
        <dbReference type="SAM" id="Phobius"/>
    </source>
</evidence>
<feature type="compositionally biased region" description="Basic and acidic residues" evidence="1">
    <location>
        <begin position="101"/>
        <end position="115"/>
    </location>
</feature>
<feature type="region of interest" description="Disordered" evidence="1">
    <location>
        <begin position="92"/>
        <end position="130"/>
    </location>
</feature>
<keyword evidence="2" id="KW-0472">Membrane</keyword>
<gene>
    <name evidence="3" type="ORF">E2C01_000342</name>
</gene>
<accession>A0A5B7CEP2</accession>
<proteinExistence type="predicted"/>
<dbReference type="Proteomes" id="UP000324222">
    <property type="component" value="Unassembled WGS sequence"/>
</dbReference>
<keyword evidence="2" id="KW-1133">Transmembrane helix</keyword>
<organism evidence="3 4">
    <name type="scientific">Portunus trituberculatus</name>
    <name type="common">Swimming crab</name>
    <name type="synonym">Neptunus trituberculatus</name>
    <dbReference type="NCBI Taxonomy" id="210409"/>
    <lineage>
        <taxon>Eukaryota</taxon>
        <taxon>Metazoa</taxon>
        <taxon>Ecdysozoa</taxon>
        <taxon>Arthropoda</taxon>
        <taxon>Crustacea</taxon>
        <taxon>Multicrustacea</taxon>
        <taxon>Malacostraca</taxon>
        <taxon>Eumalacostraca</taxon>
        <taxon>Eucarida</taxon>
        <taxon>Decapoda</taxon>
        <taxon>Pleocyemata</taxon>
        <taxon>Brachyura</taxon>
        <taxon>Eubrachyura</taxon>
        <taxon>Portunoidea</taxon>
        <taxon>Portunidae</taxon>
        <taxon>Portuninae</taxon>
        <taxon>Portunus</taxon>
    </lineage>
</organism>
<evidence type="ECO:0000313" key="4">
    <source>
        <dbReference type="Proteomes" id="UP000324222"/>
    </source>
</evidence>
<name>A0A5B7CEP2_PORTR</name>
<evidence type="ECO:0000313" key="3">
    <source>
        <dbReference type="EMBL" id="MPC07775.1"/>
    </source>
</evidence>